<gene>
    <name evidence="1" type="ORF">C0W41_20810</name>
</gene>
<dbReference type="EMBL" id="PYOY01000018">
    <property type="protein sequence ID" value="PSX03669.1"/>
    <property type="molecule type" value="Genomic_DNA"/>
</dbReference>
<evidence type="ECO:0000313" key="1">
    <source>
        <dbReference type="EMBL" id="PSX03669.1"/>
    </source>
</evidence>
<accession>A0A855S722</accession>
<organism evidence="1 2">
    <name type="scientific">Photobacterium angustum</name>
    <dbReference type="NCBI Taxonomy" id="661"/>
    <lineage>
        <taxon>Bacteria</taxon>
        <taxon>Pseudomonadati</taxon>
        <taxon>Pseudomonadota</taxon>
        <taxon>Gammaproteobacteria</taxon>
        <taxon>Vibrionales</taxon>
        <taxon>Vibrionaceae</taxon>
        <taxon>Photobacterium</taxon>
    </lineage>
</organism>
<evidence type="ECO:0000313" key="2">
    <source>
        <dbReference type="Proteomes" id="UP000241440"/>
    </source>
</evidence>
<dbReference type="AlphaFoldDB" id="A0A855S722"/>
<name>A0A855S722_PHOAN</name>
<sequence length="68" mass="7836">MNYRSPRKNLQKLYFIFIVLFQLLTLESKGVANATEFERKKAVIFVFSCTGWFGEVILMSNRAGKDGI</sequence>
<proteinExistence type="predicted"/>
<protein>
    <submittedName>
        <fullName evidence="1">Uncharacterized protein</fullName>
    </submittedName>
</protein>
<dbReference type="Proteomes" id="UP000241440">
    <property type="component" value="Unassembled WGS sequence"/>
</dbReference>
<reference evidence="1 2" key="1">
    <citation type="submission" date="2018-01" db="EMBL/GenBank/DDBJ databases">
        <title>Whole genome sequencing of Histamine producing bacteria.</title>
        <authorList>
            <person name="Butler K."/>
        </authorList>
    </citation>
    <scope>NUCLEOTIDE SEQUENCE [LARGE SCALE GENOMIC DNA]</scope>
    <source>
        <strain evidence="1 2">A2-1</strain>
    </source>
</reference>
<comment type="caution">
    <text evidence="1">The sequence shown here is derived from an EMBL/GenBank/DDBJ whole genome shotgun (WGS) entry which is preliminary data.</text>
</comment>